<sequence>MEFPTNDSIEELIDSLPFVDTHAHLHMRHFENDWDEVAKRSKRLSLIVNVSTSEEDIGPTLEVSQRLDNTYVAIGVHPHDSKDVSPSYIEKLAQLCRSNPKVVAIGEIGLDFFRNISPPDVQKKVFEDQLLLANELGLPVILHVRDAYKEVYDIIKSVGPIGRGGIVHAFSGDTHWAKLFVKEGFLIGVGGPITYPKNEMLRQVVKIIGMENVVTETDCPYLPPQHFRGKRNEPTYVVYVATKIAEIMEQSLETTVQIIHDNALKIFGLRESNR</sequence>
<dbReference type="NCBIfam" id="TIGR00010">
    <property type="entry name" value="YchF/TatD family DNA exonuclease"/>
    <property type="match status" value="1"/>
</dbReference>
<dbReference type="FunFam" id="3.20.20.140:FF:000005">
    <property type="entry name" value="TatD family hydrolase"/>
    <property type="match status" value="1"/>
</dbReference>
<feature type="binding site" evidence="3">
    <location>
        <position position="168"/>
    </location>
    <ligand>
        <name>a divalent metal cation</name>
        <dbReference type="ChEBI" id="CHEBI:60240"/>
        <label>2</label>
    </ligand>
</feature>
<feature type="binding site" evidence="3">
    <location>
        <position position="24"/>
    </location>
    <ligand>
        <name>a divalent metal cation</name>
        <dbReference type="ChEBI" id="CHEBI:60240"/>
        <label>1</label>
    </ligand>
</feature>
<feature type="binding site" evidence="3">
    <location>
        <position position="107"/>
    </location>
    <ligand>
        <name>a divalent metal cation</name>
        <dbReference type="ChEBI" id="CHEBI:60240"/>
        <label>1</label>
    </ligand>
</feature>
<keyword evidence="5" id="KW-1185">Reference proteome</keyword>
<feature type="binding site" evidence="3">
    <location>
        <position position="218"/>
    </location>
    <ligand>
        <name>a divalent metal cation</name>
        <dbReference type="ChEBI" id="CHEBI:60240"/>
        <label>1</label>
    </ligand>
</feature>
<reference evidence="5" key="1">
    <citation type="submission" date="2016-04" db="EMBL/GenBank/DDBJ databases">
        <title>The genome sequence project of a novel Fervidobacterium isolate from a hot spring in Thailand.</title>
        <authorList>
            <person name="Gonzalez J.M."/>
            <person name="Cuecas A."/>
            <person name="Kanoksilapatham W."/>
        </authorList>
    </citation>
    <scope>NUCLEOTIDE SEQUENCE [LARGE SCALE GENOMIC DNA]</scope>
    <source>
        <strain evidence="5">FC2004</strain>
    </source>
</reference>
<dbReference type="EMBL" id="LWAF01000008">
    <property type="protein sequence ID" value="ODN30277.1"/>
    <property type="molecule type" value="Genomic_DNA"/>
</dbReference>
<dbReference type="InterPro" id="IPR001130">
    <property type="entry name" value="TatD-like"/>
</dbReference>
<dbReference type="OrthoDB" id="9810005at2"/>
<dbReference type="InterPro" id="IPR015991">
    <property type="entry name" value="TatD/YcfH-like"/>
</dbReference>
<dbReference type="CDD" id="cd01310">
    <property type="entry name" value="TatD_DNAse"/>
    <property type="match status" value="1"/>
</dbReference>
<dbReference type="GO" id="GO:0005829">
    <property type="term" value="C:cytosol"/>
    <property type="evidence" value="ECO:0007669"/>
    <property type="project" value="TreeGrafter"/>
</dbReference>
<evidence type="ECO:0000256" key="1">
    <source>
        <dbReference type="ARBA" id="ARBA00022723"/>
    </source>
</evidence>
<dbReference type="PANTHER" id="PTHR46124:SF2">
    <property type="entry name" value="D-AMINOACYL-TRNA DEACYLASE"/>
    <property type="match status" value="1"/>
</dbReference>
<gene>
    <name evidence="4" type="ORF">A4H02_06200</name>
</gene>
<accession>A0A1E3G1Z0</accession>
<dbReference type="GO" id="GO:0016788">
    <property type="term" value="F:hydrolase activity, acting on ester bonds"/>
    <property type="evidence" value="ECO:0007669"/>
    <property type="project" value="InterPro"/>
</dbReference>
<name>A0A1E3G1Z0_9BACT</name>
<dbReference type="Pfam" id="PF01026">
    <property type="entry name" value="TatD_DNase"/>
    <property type="match status" value="1"/>
</dbReference>
<evidence type="ECO:0000256" key="3">
    <source>
        <dbReference type="PIRSR" id="PIRSR005902-1"/>
    </source>
</evidence>
<dbReference type="Gene3D" id="3.20.20.140">
    <property type="entry name" value="Metal-dependent hydrolases"/>
    <property type="match status" value="1"/>
</dbReference>
<organism evidence="4 5">
    <name type="scientific">Fervidobacterium thailandense</name>
    <dbReference type="NCBI Taxonomy" id="1008305"/>
    <lineage>
        <taxon>Bacteria</taxon>
        <taxon>Thermotogati</taxon>
        <taxon>Thermotogota</taxon>
        <taxon>Thermotogae</taxon>
        <taxon>Thermotogales</taxon>
        <taxon>Fervidobacteriaceae</taxon>
        <taxon>Fervidobacterium</taxon>
    </lineage>
</organism>
<feature type="binding site" evidence="3">
    <location>
        <position position="143"/>
    </location>
    <ligand>
        <name>a divalent metal cation</name>
        <dbReference type="ChEBI" id="CHEBI:60240"/>
        <label>2</label>
    </ligand>
</feature>
<keyword evidence="2 4" id="KW-0378">Hydrolase</keyword>
<keyword evidence="1 3" id="KW-0479">Metal-binding</keyword>
<dbReference type="Proteomes" id="UP000094570">
    <property type="component" value="Unassembled WGS sequence"/>
</dbReference>
<dbReference type="RefSeq" id="WP_069293302.1">
    <property type="nucleotide sequence ID" value="NZ_CP140110.1"/>
</dbReference>
<evidence type="ECO:0000256" key="2">
    <source>
        <dbReference type="ARBA" id="ARBA00022801"/>
    </source>
</evidence>
<evidence type="ECO:0000313" key="5">
    <source>
        <dbReference type="Proteomes" id="UP000094570"/>
    </source>
</evidence>
<evidence type="ECO:0000313" key="4">
    <source>
        <dbReference type="EMBL" id="ODN30277.1"/>
    </source>
</evidence>
<dbReference type="InterPro" id="IPR032466">
    <property type="entry name" value="Metal_Hydrolase"/>
</dbReference>
<protein>
    <submittedName>
        <fullName evidence="4">Hydrolase TatD</fullName>
    </submittedName>
</protein>
<feature type="binding site" evidence="3">
    <location>
        <position position="22"/>
    </location>
    <ligand>
        <name>a divalent metal cation</name>
        <dbReference type="ChEBI" id="CHEBI:60240"/>
        <label>1</label>
    </ligand>
</feature>
<dbReference type="PIRSF" id="PIRSF005902">
    <property type="entry name" value="DNase_TatD"/>
    <property type="match status" value="1"/>
</dbReference>
<dbReference type="GO" id="GO:0046872">
    <property type="term" value="F:metal ion binding"/>
    <property type="evidence" value="ECO:0007669"/>
    <property type="project" value="UniProtKB-KW"/>
</dbReference>
<proteinExistence type="predicted"/>
<dbReference type="SUPFAM" id="SSF51556">
    <property type="entry name" value="Metallo-dependent hydrolases"/>
    <property type="match status" value="1"/>
</dbReference>
<dbReference type="AlphaFoldDB" id="A0A1E3G1Z0"/>
<dbReference type="STRING" id="1008305.A4H02_06200"/>
<dbReference type="GO" id="GO:0004536">
    <property type="term" value="F:DNA nuclease activity"/>
    <property type="evidence" value="ECO:0007669"/>
    <property type="project" value="InterPro"/>
</dbReference>
<comment type="caution">
    <text evidence="4">The sequence shown here is derived from an EMBL/GenBank/DDBJ whole genome shotgun (WGS) entry which is preliminary data.</text>
</comment>
<dbReference type="PANTHER" id="PTHR46124">
    <property type="entry name" value="D-AMINOACYL-TRNA DEACYLASE"/>
    <property type="match status" value="1"/>
</dbReference>